<evidence type="ECO:0000256" key="13">
    <source>
        <dbReference type="RuleBase" id="RU004016"/>
    </source>
</evidence>
<gene>
    <name evidence="15" type="ORF">ABID28_001192</name>
</gene>
<keyword evidence="6" id="KW-0645">Protease</keyword>
<accession>A0ABV2JIH5</accession>
<dbReference type="Proteomes" id="UP001549037">
    <property type="component" value="Unassembled WGS sequence"/>
</dbReference>
<dbReference type="InterPro" id="IPR015956">
    <property type="entry name" value="Peniciliin-bd_prot_C_sf"/>
</dbReference>
<protein>
    <recommendedName>
        <fullName evidence="4">serine-type D-Ala-D-Ala carboxypeptidase</fullName>
        <ecNumber evidence="4">3.4.16.4</ecNumber>
    </recommendedName>
</protein>
<evidence type="ECO:0000256" key="5">
    <source>
        <dbReference type="ARBA" id="ARBA00022645"/>
    </source>
</evidence>
<keyword evidence="9" id="KW-0133">Cell shape</keyword>
<evidence type="ECO:0000256" key="7">
    <source>
        <dbReference type="ARBA" id="ARBA00022729"/>
    </source>
</evidence>
<evidence type="ECO:0000256" key="3">
    <source>
        <dbReference type="ARBA" id="ARBA00007164"/>
    </source>
</evidence>
<comment type="caution">
    <text evidence="15">The sequence shown here is derived from an EMBL/GenBank/DDBJ whole genome shotgun (WGS) entry which is preliminary data.</text>
</comment>
<dbReference type="InterPro" id="IPR018044">
    <property type="entry name" value="Peptidase_S11"/>
</dbReference>
<dbReference type="InterPro" id="IPR037167">
    <property type="entry name" value="Peptidase_S11_C_sf"/>
</dbReference>
<dbReference type="EMBL" id="JBEPLN010000018">
    <property type="protein sequence ID" value="MET3634546.1"/>
    <property type="molecule type" value="Genomic_DNA"/>
</dbReference>
<evidence type="ECO:0000313" key="16">
    <source>
        <dbReference type="Proteomes" id="UP001549037"/>
    </source>
</evidence>
<dbReference type="InterPro" id="IPR001967">
    <property type="entry name" value="Peptidase_S11_N"/>
</dbReference>
<evidence type="ECO:0000256" key="8">
    <source>
        <dbReference type="ARBA" id="ARBA00022801"/>
    </source>
</evidence>
<comment type="function">
    <text evidence="1">Removes C-terminal D-alanyl residues from sugar-peptide cell wall precursors.</text>
</comment>
<evidence type="ECO:0000256" key="2">
    <source>
        <dbReference type="ARBA" id="ARBA00004752"/>
    </source>
</evidence>
<dbReference type="SUPFAM" id="SSF56601">
    <property type="entry name" value="beta-lactamase/transpeptidase-like"/>
    <property type="match status" value="1"/>
</dbReference>
<keyword evidence="8 15" id="KW-0378">Hydrolase</keyword>
<keyword evidence="10" id="KW-0573">Peptidoglycan synthesis</keyword>
<dbReference type="Gene3D" id="2.60.410.10">
    <property type="entry name" value="D-Ala-D-Ala carboxypeptidase, C-terminal domain"/>
    <property type="match status" value="1"/>
</dbReference>
<dbReference type="SUPFAM" id="SSF69189">
    <property type="entry name" value="Penicillin-binding protein associated domain"/>
    <property type="match status" value="1"/>
</dbReference>
<evidence type="ECO:0000259" key="14">
    <source>
        <dbReference type="SMART" id="SM00936"/>
    </source>
</evidence>
<dbReference type="PANTHER" id="PTHR21581:SF11">
    <property type="entry name" value="D-ALANYL-D-ALANINE CARBOXYPEPTIDASE DACA"/>
    <property type="match status" value="1"/>
</dbReference>
<feature type="domain" description="Peptidase S11 D-Ala-D-Ala carboxypeptidase A C-terminal" evidence="14">
    <location>
        <begin position="297"/>
        <end position="387"/>
    </location>
</feature>
<dbReference type="EC" id="3.4.16.4" evidence="4"/>
<evidence type="ECO:0000256" key="10">
    <source>
        <dbReference type="ARBA" id="ARBA00022984"/>
    </source>
</evidence>
<comment type="similarity">
    <text evidence="3 13">Belongs to the peptidase S11 family.</text>
</comment>
<evidence type="ECO:0000313" key="15">
    <source>
        <dbReference type="EMBL" id="MET3634546.1"/>
    </source>
</evidence>
<evidence type="ECO:0000256" key="4">
    <source>
        <dbReference type="ARBA" id="ARBA00012448"/>
    </source>
</evidence>
<dbReference type="GO" id="GO:0009002">
    <property type="term" value="F:serine-type D-Ala-D-Ala carboxypeptidase activity"/>
    <property type="evidence" value="ECO:0007669"/>
    <property type="project" value="UniProtKB-EC"/>
</dbReference>
<reference evidence="15 16" key="1">
    <citation type="submission" date="2024-06" db="EMBL/GenBank/DDBJ databases">
        <title>Genomic Encyclopedia of Type Strains, Phase IV (KMG-IV): sequencing the most valuable type-strain genomes for metagenomic binning, comparative biology and taxonomic classification.</title>
        <authorList>
            <person name="Goeker M."/>
        </authorList>
    </citation>
    <scope>NUCLEOTIDE SEQUENCE [LARGE SCALE GENOMIC DNA]</scope>
    <source>
        <strain evidence="15 16">DSM 28302</strain>
    </source>
</reference>
<dbReference type="Gene3D" id="3.40.710.10">
    <property type="entry name" value="DD-peptidase/beta-lactamase superfamily"/>
    <property type="match status" value="1"/>
</dbReference>
<proteinExistence type="inferred from homology"/>
<keyword evidence="7" id="KW-0732">Signal</keyword>
<dbReference type="PRINTS" id="PR00725">
    <property type="entry name" value="DADACBPTASE1"/>
</dbReference>
<keyword evidence="16" id="KW-1185">Reference proteome</keyword>
<name>A0ABV2JIH5_9STRE</name>
<dbReference type="Pfam" id="PF07943">
    <property type="entry name" value="PBP5_C"/>
    <property type="match status" value="1"/>
</dbReference>
<dbReference type="InterPro" id="IPR012907">
    <property type="entry name" value="Peptidase_S11_C"/>
</dbReference>
<comment type="pathway">
    <text evidence="2">Cell wall biogenesis; peptidoglycan biosynthesis.</text>
</comment>
<evidence type="ECO:0000256" key="11">
    <source>
        <dbReference type="ARBA" id="ARBA00023316"/>
    </source>
</evidence>
<dbReference type="InterPro" id="IPR012338">
    <property type="entry name" value="Beta-lactam/transpept-like"/>
</dbReference>
<evidence type="ECO:0000256" key="1">
    <source>
        <dbReference type="ARBA" id="ARBA00003217"/>
    </source>
</evidence>
<comment type="catalytic activity">
    <reaction evidence="12">
        <text>Preferential cleavage: (Ac)2-L-Lys-D-Ala-|-D-Ala. Also transpeptidation of peptidyl-alanyl moieties that are N-acyl substituents of D-alanine.</text>
        <dbReference type="EC" id="3.4.16.4"/>
    </reaction>
</comment>
<dbReference type="SMART" id="SM00936">
    <property type="entry name" value="PBP5_C"/>
    <property type="match status" value="1"/>
</dbReference>
<organism evidence="15 16">
    <name type="scientific">Streptococcus porcorum</name>
    <dbReference type="NCBI Taxonomy" id="701526"/>
    <lineage>
        <taxon>Bacteria</taxon>
        <taxon>Bacillati</taxon>
        <taxon>Bacillota</taxon>
        <taxon>Bacilli</taxon>
        <taxon>Lactobacillales</taxon>
        <taxon>Streptococcaceae</taxon>
        <taxon>Streptococcus</taxon>
    </lineage>
</organism>
<keyword evidence="11" id="KW-0961">Cell wall biogenesis/degradation</keyword>
<evidence type="ECO:0000256" key="12">
    <source>
        <dbReference type="ARBA" id="ARBA00034000"/>
    </source>
</evidence>
<evidence type="ECO:0000256" key="9">
    <source>
        <dbReference type="ARBA" id="ARBA00022960"/>
    </source>
</evidence>
<evidence type="ECO:0000256" key="6">
    <source>
        <dbReference type="ARBA" id="ARBA00022670"/>
    </source>
</evidence>
<dbReference type="NCBIfam" id="NF038273">
    <property type="entry name" value="strep_PBP3"/>
    <property type="match status" value="1"/>
</dbReference>
<dbReference type="PANTHER" id="PTHR21581">
    <property type="entry name" value="D-ALANYL-D-ALANINE CARBOXYPEPTIDASE"/>
    <property type="match status" value="1"/>
</dbReference>
<dbReference type="Pfam" id="PF00768">
    <property type="entry name" value="Peptidase_S11"/>
    <property type="match status" value="1"/>
</dbReference>
<sequence>MKNFKKYSLIFILYFCSICFPIITKASELPTIKAEQALAVEMSTGKILYQKNADKKVPIASITKLLTIYLVYQDIERHKLSWSTKVSISDYAYQLLDNKELSNVPMSKREYTVKELVEAALVSSSNTAAIALAEHISGSESQFVNRMRDQLDSWGITNHLIVNASGLNNNYLGKNIYPGSKTSDENLLSAKDLAIIARHLLTDFPEILTITSQAKISFDGQTVTSSNQMLPSMAKAYSGIDGLKTGTTEQSGPSFIATATINQMRVFTIILHATDNDDDYNRFTETAHLLDYIKQHFELSTILKKGQAKQSTVTIFDGKTNKVTLVAQSNLTIVKEKDKTLEKLTFTPLKSVITAPIEKNQTLGKVTYGDDQKDYLEEELVSVNMNSPIAIEESDFGKIFPLDLQSSL</sequence>
<keyword evidence="5 15" id="KW-0121">Carboxypeptidase</keyword>